<feature type="transmembrane region" description="Helical" evidence="6">
    <location>
        <begin position="92"/>
        <end position="110"/>
    </location>
</feature>
<name>A8X0I8_CAEBR</name>
<dbReference type="eggNOG" id="ENOG502T0HU">
    <property type="taxonomic scope" value="Eukaryota"/>
</dbReference>
<evidence type="ECO:0000256" key="2">
    <source>
        <dbReference type="ARBA" id="ARBA00006803"/>
    </source>
</evidence>
<keyword evidence="8" id="KW-1185">Reference proteome</keyword>
<dbReference type="GO" id="GO:0007606">
    <property type="term" value="P:sensory perception of chemical stimulus"/>
    <property type="evidence" value="ECO:0007669"/>
    <property type="project" value="InterPro"/>
</dbReference>
<keyword evidence="5 6" id="KW-0472">Membrane</keyword>
<evidence type="ECO:0000256" key="6">
    <source>
        <dbReference type="SAM" id="Phobius"/>
    </source>
</evidence>
<keyword evidence="4 6" id="KW-1133">Transmembrane helix</keyword>
<dbReference type="Proteomes" id="UP000008549">
    <property type="component" value="Unassembled WGS sequence"/>
</dbReference>
<comment type="subcellular location">
    <subcellularLocation>
        <location evidence="1">Membrane</location>
        <topology evidence="1">Multi-pass membrane protein</topology>
    </subcellularLocation>
</comment>
<dbReference type="Pfam" id="PF03125">
    <property type="entry name" value="Sre"/>
    <property type="match status" value="1"/>
</dbReference>
<dbReference type="EMBL" id="HE600986">
    <property type="protein sequence ID" value="CAP26148.2"/>
    <property type="molecule type" value="Genomic_DNA"/>
</dbReference>
<dbReference type="HOGENOM" id="CLU_043866_0_0_1"/>
<dbReference type="InterPro" id="IPR052854">
    <property type="entry name" value="Serpentine_rcpt_epsilon"/>
</dbReference>
<evidence type="ECO:0000256" key="1">
    <source>
        <dbReference type="ARBA" id="ARBA00004141"/>
    </source>
</evidence>
<dbReference type="InParanoid" id="A8X0I8"/>
<gene>
    <name evidence="9" type="primary">sre-16</name>
    <name evidence="7 9" type="ORF">CBG06256</name>
    <name evidence="7" type="ORF">CBG_06256</name>
</gene>
<proteinExistence type="inferred from homology"/>
<dbReference type="AlphaFoldDB" id="A8X0I8"/>
<organism evidence="7 8">
    <name type="scientific">Caenorhabditis briggsae</name>
    <dbReference type="NCBI Taxonomy" id="6238"/>
    <lineage>
        <taxon>Eukaryota</taxon>
        <taxon>Metazoa</taxon>
        <taxon>Ecdysozoa</taxon>
        <taxon>Nematoda</taxon>
        <taxon>Chromadorea</taxon>
        <taxon>Rhabditida</taxon>
        <taxon>Rhabditina</taxon>
        <taxon>Rhabditomorpha</taxon>
        <taxon>Rhabditoidea</taxon>
        <taxon>Rhabditidae</taxon>
        <taxon>Peloderinae</taxon>
        <taxon>Caenorhabditis</taxon>
    </lineage>
</organism>
<reference evidence="7 8" key="1">
    <citation type="journal article" date="2003" name="PLoS Biol.">
        <title>The genome sequence of Caenorhabditis briggsae: a platform for comparative genomics.</title>
        <authorList>
            <person name="Stein L.D."/>
            <person name="Bao Z."/>
            <person name="Blasiar D."/>
            <person name="Blumenthal T."/>
            <person name="Brent M.R."/>
            <person name="Chen N."/>
            <person name="Chinwalla A."/>
            <person name="Clarke L."/>
            <person name="Clee C."/>
            <person name="Coghlan A."/>
            <person name="Coulson A."/>
            <person name="D'Eustachio P."/>
            <person name="Fitch D.H."/>
            <person name="Fulton L.A."/>
            <person name="Fulton R.E."/>
            <person name="Griffiths-Jones S."/>
            <person name="Harris T.W."/>
            <person name="Hillier L.W."/>
            <person name="Kamath R."/>
            <person name="Kuwabara P.E."/>
            <person name="Mardis E.R."/>
            <person name="Marra M.A."/>
            <person name="Miner T.L."/>
            <person name="Minx P."/>
            <person name="Mullikin J.C."/>
            <person name="Plumb R.W."/>
            <person name="Rogers J."/>
            <person name="Schein J.E."/>
            <person name="Sohrmann M."/>
            <person name="Spieth J."/>
            <person name="Stajich J.E."/>
            <person name="Wei C."/>
            <person name="Willey D."/>
            <person name="Wilson R.K."/>
            <person name="Durbin R."/>
            <person name="Waterston R.H."/>
        </authorList>
    </citation>
    <scope>NUCLEOTIDE SEQUENCE [LARGE SCALE GENOMIC DNA]</scope>
    <source>
        <strain evidence="7 8">AF16</strain>
    </source>
</reference>
<comment type="similarity">
    <text evidence="2">Belongs to the nematode receptor-like protein sre family.</text>
</comment>
<evidence type="ECO:0000313" key="9">
    <source>
        <dbReference type="WormBase" id="CBG06256"/>
    </source>
</evidence>
<feature type="transmembrane region" description="Helical" evidence="6">
    <location>
        <begin position="177"/>
        <end position="199"/>
    </location>
</feature>
<keyword evidence="3 6" id="KW-0812">Transmembrane</keyword>
<dbReference type="FunCoup" id="A8X0I8">
    <property type="interactions" value="2"/>
</dbReference>
<dbReference type="GO" id="GO:0016020">
    <property type="term" value="C:membrane"/>
    <property type="evidence" value="ECO:0007669"/>
    <property type="project" value="UniProtKB-SubCell"/>
</dbReference>
<dbReference type="InterPro" id="IPR004151">
    <property type="entry name" value="7TM_GPCR_serpentine_rcpt_Sre"/>
</dbReference>
<evidence type="ECO:0000256" key="4">
    <source>
        <dbReference type="ARBA" id="ARBA00022989"/>
    </source>
</evidence>
<dbReference type="PANTHER" id="PTHR47518:SF4">
    <property type="entry name" value="SERPENTINE RECEPTOR, CLASS E (EPSILON)"/>
    <property type="match status" value="1"/>
</dbReference>
<sequence length="298" mass="35502">MLLHDCIFSILYYIFNTVLCLKAGDFKRNIHRINQAVYITCPISSLFVIIEKILDVIELKQAFFSLIATMLERLCATYYIQDYEKKQRPWIGYILIAFLYSSALFTEYIVDFKSEYFVTFSTVHLIINGISYGILLWTYRLNRSYYFENRVVKHTYSLGERYQISENIRIHKYFTRYLFVIAFFTSACGVIMIAALLSARPFHRMLIAMFDLSYILLTIFAPYFSLQMSESFQNKYDLILLKMGIRRQTKVLDIFSEKARKLKNTFGEQMNFESSRHSDVYFEQFRKAWSREVKTPQK</sequence>
<dbReference type="WormBase" id="CBG06256">
    <property type="protein sequence ID" value="CBP49308"/>
    <property type="gene ID" value="WBGene00028560"/>
    <property type="gene designation" value="Cbr-sre-16"/>
</dbReference>
<evidence type="ECO:0000313" key="8">
    <source>
        <dbReference type="Proteomes" id="UP000008549"/>
    </source>
</evidence>
<reference evidence="7 8" key="2">
    <citation type="journal article" date="2011" name="PLoS Genet.">
        <title>Caenorhabditis briggsae recombinant inbred line genotypes reveal inter-strain incompatibility and the evolution of recombination.</title>
        <authorList>
            <person name="Ross J.A."/>
            <person name="Koboldt D.C."/>
            <person name="Staisch J.E."/>
            <person name="Chamberlin H.M."/>
            <person name="Gupta B.P."/>
            <person name="Miller R.D."/>
            <person name="Baird S.E."/>
            <person name="Haag E.S."/>
        </authorList>
    </citation>
    <scope>NUCLEOTIDE SEQUENCE [LARGE SCALE GENOMIC DNA]</scope>
    <source>
        <strain evidence="7 8">AF16</strain>
    </source>
</reference>
<evidence type="ECO:0000256" key="5">
    <source>
        <dbReference type="ARBA" id="ARBA00023136"/>
    </source>
</evidence>
<dbReference type="PANTHER" id="PTHR47518">
    <property type="entry name" value="SERPENTINE RECEPTOR CLASS EPSILON-13-RELATED"/>
    <property type="match status" value="1"/>
</dbReference>
<accession>A8X0I8</accession>
<feature type="transmembrane region" description="Helical" evidence="6">
    <location>
        <begin position="116"/>
        <end position="139"/>
    </location>
</feature>
<feature type="transmembrane region" description="Helical" evidence="6">
    <location>
        <begin position="205"/>
        <end position="226"/>
    </location>
</feature>
<evidence type="ECO:0000313" key="7">
    <source>
        <dbReference type="EMBL" id="CAP26148.2"/>
    </source>
</evidence>
<dbReference type="OMA" id="NIHRINQ"/>
<protein>
    <submittedName>
        <fullName evidence="7">Protein CBG06256</fullName>
    </submittedName>
</protein>
<evidence type="ECO:0000256" key="3">
    <source>
        <dbReference type="ARBA" id="ARBA00022692"/>
    </source>
</evidence>